<feature type="binding site" evidence="14">
    <location>
        <position position="951"/>
    </location>
    <ligand>
        <name>Mg(2+)</name>
        <dbReference type="ChEBI" id="CHEBI:18420"/>
    </ligand>
</feature>
<dbReference type="FunFam" id="3.40.1110.10:FF:000110">
    <property type="entry name" value="Phospholipid-transporting ATPase"/>
    <property type="match status" value="1"/>
</dbReference>
<dbReference type="SFLD" id="SFLDG00002">
    <property type="entry name" value="C1.7:_P-type_atpase_like"/>
    <property type="match status" value="1"/>
</dbReference>
<feature type="binding site" evidence="14">
    <location>
        <position position="458"/>
    </location>
    <ligand>
        <name>Mg(2+)</name>
        <dbReference type="ChEBI" id="CHEBI:18420"/>
    </ligand>
</feature>
<dbReference type="OMA" id="YVYGQRN"/>
<feature type="binding site" evidence="13">
    <location>
        <position position="615"/>
    </location>
    <ligand>
        <name>ATP</name>
        <dbReference type="ChEBI" id="CHEBI:30616"/>
    </ligand>
</feature>
<evidence type="ECO:0000256" key="6">
    <source>
        <dbReference type="ARBA" id="ARBA00022840"/>
    </source>
</evidence>
<dbReference type="HOGENOM" id="CLU_000846_5_2_1"/>
<keyword evidence="3 15" id="KW-0812">Transmembrane</keyword>
<keyword evidence="10 15" id="KW-0472">Membrane</keyword>
<dbReference type="GO" id="GO:0140326">
    <property type="term" value="F:ATPase-coupled intramembrane lipid transporter activity"/>
    <property type="evidence" value="ECO:0007669"/>
    <property type="project" value="UniProtKB-EC"/>
</dbReference>
<feature type="active site" description="4-aspartylphosphate intermediate" evidence="12">
    <location>
        <position position="456"/>
    </location>
</feature>
<evidence type="ECO:0000256" key="5">
    <source>
        <dbReference type="ARBA" id="ARBA00022741"/>
    </source>
</evidence>
<sequence>MAMEQQAAERGAHGTAKTAQGTGTSEGAVKTTARAPPEAVAQAKVATTAATCHVPHQAEPRVAFLNEPIRNQELTVSKRYAKNVIVTSKYTTVSFVPKTLFELFRVTANVYFLVISLLQLLTTWSPTNRFTTAGPLVFVLLVTMIKQGSEDMKRHQADEHRNNRTCRIVNEHGTTQTIAWQELQVGQIVCVHNNEELPADIVILATSEEEGRCFIETCNLDGETNLKRRIAVKSTSMVAGRRELNAPVLDEAPVCATAITLKGTLEYEQPNNQLYTFTGRLHLQNDGSTTPLGPESIMLRGCGLRSCAFVLGVVIFTGSETKLLQNSRSAPSKQSKLYKTANRCMGLIFVTMFSLCLVSAIAAAVWSHANDHRMWYLPFVKSSDANEFVKDFFTFLILFNNLVPISLYVSLDIIKVMQAKSITSDDDMMCDAGFRAIARTSELNEELGQIEYIFSDKTGTLTCNVMEFRKCSIGGQSYGFGTTEIGRAVAALQPEKGAERASQTTMTEVGVMLSTELNNSSASDVRERTAPIFVNESTTQISQASPEGDPKLAQVHYDSSISFDDPSLLRHLNAGGPRSELIHEFLTLLAICHTVIPEVDKKTGVVTYRASSPDEEALVKAAKCLGYNFVDPAPLTKIEVTRKNMDSGRIEPIMPISQQYTILNVNEFNSSRKRMSIVAVNASTGEYVLYCKGADNMMLPRAVQGEYTASIQQHLRVFAGEGLRTLVLAKRVLTREEYDAFNEEYIAASTSLQNREEQLDAVAEMIETNMQILGVTAIEDKLQENVPSTIFDLAQAGIKIWVLTGDREETAVNIGHACRLINDRMKLLYVNQESVEGLEQQVKELYQAPFIQQLLRTGTVSDEIAMVCDGKALVHVFPSKDALAKMSDDARERANLLAIKLLSVASVCKALIACRVSPSQKAEIVNLVRSRSLSLPSNARKTPPITLAIGDGANDVSMIQTAHVGVGICGKEGVQAVNASDYAISQFKFLKRLVLIHGRSNYKRICKVIRYSFYKNIALVISLFLFDFCNGQSGAPLFESFVMAGWNFFLATPIIVIGVFDQDMPDAIVLKFSKLYRAGQCDSDLNLTVFARTIANAVFHACICFGVCYGCYNPNHGLFQMGTLFYTMLLTTMSWKVMLLTLNWNKYHVLLLGFSVWLFVFFLIVYPLLTFLSFDMFGVPTHMLRDDLFWYLLLMCPIAAILLDFAILTLQQQFVPTPQDILRERYRMNASMRFSGKADIVPDNMPSLPPCSSSAAKTTSHTKRLGGIDNALVFPTDDIWPQASSLSLLSSQIDMSRNHSSAYMKLLEAFELRQSVG</sequence>
<dbReference type="SFLD" id="SFLDS00003">
    <property type="entry name" value="Haloacid_Dehalogenase"/>
    <property type="match status" value="1"/>
</dbReference>
<evidence type="ECO:0000256" key="8">
    <source>
        <dbReference type="ARBA" id="ARBA00022967"/>
    </source>
</evidence>
<dbReference type="Pfam" id="PF16209">
    <property type="entry name" value="PhoLip_ATPase_N"/>
    <property type="match status" value="1"/>
</dbReference>
<keyword evidence="9 15" id="KW-1133">Transmembrane helix</keyword>
<feature type="binding site" evidence="13">
    <location>
        <position position="457"/>
    </location>
    <ligand>
        <name>ATP</name>
        <dbReference type="ChEBI" id="CHEBI:30616"/>
    </ligand>
</feature>
<feature type="transmembrane region" description="Helical" evidence="15">
    <location>
        <begin position="344"/>
        <end position="366"/>
    </location>
</feature>
<dbReference type="SUPFAM" id="SSF81665">
    <property type="entry name" value="Calcium ATPase, transmembrane domain M"/>
    <property type="match status" value="1"/>
</dbReference>
<comment type="subcellular location">
    <subcellularLocation>
        <location evidence="1 15">Membrane</location>
        <topology evidence="1 15">Multi-pass membrane protein</topology>
    </subcellularLocation>
</comment>
<dbReference type="Gene3D" id="2.70.150.10">
    <property type="entry name" value="Calcium-transporting ATPase, cytoplasmic transduction domain A"/>
    <property type="match status" value="1"/>
</dbReference>
<evidence type="ECO:0000313" key="19">
    <source>
        <dbReference type="EnsemblProtists" id="PYU1_T008155"/>
    </source>
</evidence>
<dbReference type="Pfam" id="PF16212">
    <property type="entry name" value="PhoLip_ATPase_C"/>
    <property type="match status" value="1"/>
</dbReference>
<feature type="transmembrane region" description="Helical" evidence="15">
    <location>
        <begin position="1189"/>
        <end position="1210"/>
    </location>
</feature>
<keyword evidence="6 13" id="KW-0067">ATP-binding</keyword>
<feature type="transmembrane region" description="Helical" evidence="15">
    <location>
        <begin position="1008"/>
        <end position="1028"/>
    </location>
</feature>
<organism evidence="19 20">
    <name type="scientific">Globisporangium ultimum (strain ATCC 200006 / CBS 805.95 / DAOM BR144)</name>
    <name type="common">Pythium ultimum</name>
    <dbReference type="NCBI Taxonomy" id="431595"/>
    <lineage>
        <taxon>Eukaryota</taxon>
        <taxon>Sar</taxon>
        <taxon>Stramenopiles</taxon>
        <taxon>Oomycota</taxon>
        <taxon>Peronosporomycetes</taxon>
        <taxon>Pythiales</taxon>
        <taxon>Pythiaceae</taxon>
        <taxon>Globisporangium</taxon>
    </lineage>
</organism>
<dbReference type="InterPro" id="IPR023214">
    <property type="entry name" value="HAD_sf"/>
</dbReference>
<evidence type="ECO:0000256" key="1">
    <source>
        <dbReference type="ARBA" id="ARBA00004141"/>
    </source>
</evidence>
<dbReference type="Gene3D" id="3.40.50.1000">
    <property type="entry name" value="HAD superfamily/HAD-like"/>
    <property type="match status" value="1"/>
</dbReference>
<dbReference type="EnsemblProtists" id="PYU1_T008155">
    <property type="protein sequence ID" value="PYU1_T008155"/>
    <property type="gene ID" value="PYU1_G008139"/>
</dbReference>
<feature type="transmembrane region" description="Helical" evidence="15">
    <location>
        <begin position="127"/>
        <end position="145"/>
    </location>
</feature>
<feature type="binding site" evidence="13">
    <location>
        <position position="724"/>
    </location>
    <ligand>
        <name>ATP</name>
        <dbReference type="ChEBI" id="CHEBI:30616"/>
    </ligand>
</feature>
<comment type="catalytic activity">
    <reaction evidence="11 15">
        <text>ATP + H2O + phospholipidSide 1 = ADP + phosphate + phospholipidSide 2.</text>
        <dbReference type="EC" id="7.6.2.1"/>
    </reaction>
</comment>
<comment type="cofactor">
    <cofactor evidence="14">
        <name>Mg(2+)</name>
        <dbReference type="ChEBI" id="CHEBI:18420"/>
    </cofactor>
</comment>
<keyword evidence="4 14" id="KW-0479">Metal-binding</keyword>
<dbReference type="SFLD" id="SFLDF00027">
    <property type="entry name" value="p-type_atpase"/>
    <property type="match status" value="1"/>
</dbReference>
<dbReference type="InterPro" id="IPR036412">
    <property type="entry name" value="HAD-like_sf"/>
</dbReference>
<dbReference type="EC" id="7.6.2.1" evidence="15"/>
<keyword evidence="7 14" id="KW-0460">Magnesium</keyword>
<dbReference type="SUPFAM" id="SSF81653">
    <property type="entry name" value="Calcium ATPase, transduction domain A"/>
    <property type="match status" value="1"/>
</dbReference>
<dbReference type="GO" id="GO:0016887">
    <property type="term" value="F:ATP hydrolysis activity"/>
    <property type="evidence" value="ECO:0007669"/>
    <property type="project" value="InterPro"/>
</dbReference>
<feature type="binding site" evidence="14">
    <location>
        <position position="456"/>
    </location>
    <ligand>
        <name>Mg(2+)</name>
        <dbReference type="ChEBI" id="CHEBI:18420"/>
    </ligand>
</feature>
<feature type="binding site" evidence="13">
    <location>
        <position position="805"/>
    </location>
    <ligand>
        <name>ATP</name>
        <dbReference type="ChEBI" id="CHEBI:30616"/>
    </ligand>
</feature>
<dbReference type="GO" id="GO:0000287">
    <property type="term" value="F:magnesium ion binding"/>
    <property type="evidence" value="ECO:0007669"/>
    <property type="project" value="UniProtKB-UniRule"/>
</dbReference>
<feature type="binding site" evidence="13">
    <location>
        <position position="806"/>
    </location>
    <ligand>
        <name>ATP</name>
        <dbReference type="ChEBI" id="CHEBI:30616"/>
    </ligand>
</feature>
<feature type="domain" description="P-type ATPase C-terminal" evidence="18">
    <location>
        <begin position="977"/>
        <end position="1217"/>
    </location>
</feature>
<evidence type="ECO:0000256" key="7">
    <source>
        <dbReference type="ARBA" id="ARBA00022842"/>
    </source>
</evidence>
<feature type="binding site" evidence="13">
    <location>
        <position position="668"/>
    </location>
    <ligand>
        <name>ATP</name>
        <dbReference type="ChEBI" id="CHEBI:30616"/>
    </ligand>
</feature>
<dbReference type="GO" id="GO:0045332">
    <property type="term" value="P:phospholipid translocation"/>
    <property type="evidence" value="ECO:0007669"/>
    <property type="project" value="TreeGrafter"/>
</dbReference>
<feature type="binding site" evidence="13">
    <location>
        <position position="692"/>
    </location>
    <ligand>
        <name>ATP</name>
        <dbReference type="ChEBI" id="CHEBI:30616"/>
    </ligand>
</feature>
<evidence type="ECO:0000256" key="12">
    <source>
        <dbReference type="PIRSR" id="PIRSR606539-1"/>
    </source>
</evidence>
<evidence type="ECO:0000256" key="15">
    <source>
        <dbReference type="RuleBase" id="RU362033"/>
    </source>
</evidence>
<evidence type="ECO:0000256" key="9">
    <source>
        <dbReference type="ARBA" id="ARBA00022989"/>
    </source>
</evidence>
<evidence type="ECO:0000256" key="16">
    <source>
        <dbReference type="SAM" id="MobiDB-lite"/>
    </source>
</evidence>
<dbReference type="eggNOG" id="KOG0206">
    <property type="taxonomic scope" value="Eukaryota"/>
</dbReference>
<feature type="transmembrane region" description="Helical" evidence="15">
    <location>
        <begin position="103"/>
        <end position="121"/>
    </location>
</feature>
<dbReference type="GO" id="GO:0005524">
    <property type="term" value="F:ATP binding"/>
    <property type="evidence" value="ECO:0007669"/>
    <property type="project" value="UniProtKB-UniRule"/>
</dbReference>
<dbReference type="PANTHER" id="PTHR24092">
    <property type="entry name" value="PROBABLE PHOSPHOLIPID-TRANSPORTING ATPASE"/>
    <property type="match status" value="1"/>
</dbReference>
<evidence type="ECO:0000259" key="17">
    <source>
        <dbReference type="Pfam" id="PF16209"/>
    </source>
</evidence>
<feature type="binding site" evidence="13">
    <location>
        <position position="458"/>
    </location>
    <ligand>
        <name>ATP</name>
        <dbReference type="ChEBI" id="CHEBI:30616"/>
    </ligand>
</feature>
<dbReference type="NCBIfam" id="TIGR01652">
    <property type="entry name" value="ATPase-Plipid"/>
    <property type="match status" value="1"/>
</dbReference>
<evidence type="ECO:0000259" key="18">
    <source>
        <dbReference type="Pfam" id="PF16212"/>
    </source>
</evidence>
<dbReference type="InterPro" id="IPR023298">
    <property type="entry name" value="ATPase_P-typ_TM_dom_sf"/>
</dbReference>
<dbReference type="PRINTS" id="PR00119">
    <property type="entry name" value="CATATPASE"/>
</dbReference>
<reference evidence="19" key="3">
    <citation type="submission" date="2015-02" db="UniProtKB">
        <authorList>
            <consortium name="EnsemblProtists"/>
        </authorList>
    </citation>
    <scope>IDENTIFICATION</scope>
    <source>
        <strain evidence="19">DAOM BR144</strain>
    </source>
</reference>
<feature type="transmembrane region" description="Helical" evidence="15">
    <location>
        <begin position="392"/>
        <end position="411"/>
    </location>
</feature>
<name>K3WT61_GLOUD</name>
<accession>K3WT61</accession>
<dbReference type="NCBIfam" id="TIGR01494">
    <property type="entry name" value="ATPase_P-type"/>
    <property type="match status" value="2"/>
</dbReference>
<feature type="binding site" evidence="13">
    <location>
        <position position="915"/>
    </location>
    <ligand>
        <name>ATP</name>
        <dbReference type="ChEBI" id="CHEBI:30616"/>
    </ligand>
</feature>
<feature type="binding site" evidence="13">
    <location>
        <position position="456"/>
    </location>
    <ligand>
        <name>ATP</name>
        <dbReference type="ChEBI" id="CHEBI:30616"/>
    </ligand>
</feature>
<evidence type="ECO:0000256" key="2">
    <source>
        <dbReference type="ARBA" id="ARBA00008109"/>
    </source>
</evidence>
<dbReference type="InterPro" id="IPR006539">
    <property type="entry name" value="P-type_ATPase_IV"/>
</dbReference>
<feature type="transmembrane region" description="Helical" evidence="15">
    <location>
        <begin position="1149"/>
        <end position="1169"/>
    </location>
</feature>
<feature type="transmembrane region" description="Helical" evidence="15">
    <location>
        <begin position="1093"/>
        <end position="1112"/>
    </location>
</feature>
<dbReference type="FunFam" id="3.40.50.1000:FF:000014">
    <property type="entry name" value="Phospholipid-transporting ATPase"/>
    <property type="match status" value="1"/>
</dbReference>
<reference evidence="20" key="2">
    <citation type="submission" date="2010-04" db="EMBL/GenBank/DDBJ databases">
        <authorList>
            <person name="Buell R."/>
            <person name="Hamilton J."/>
            <person name="Hostetler J."/>
        </authorList>
    </citation>
    <scope>NUCLEOTIDE SEQUENCE [LARGE SCALE GENOMIC DNA]</scope>
    <source>
        <strain evidence="20">DAOM:BR144</strain>
    </source>
</reference>
<evidence type="ECO:0000256" key="3">
    <source>
        <dbReference type="ARBA" id="ARBA00022692"/>
    </source>
</evidence>
<dbReference type="Gene3D" id="3.40.1110.10">
    <property type="entry name" value="Calcium-transporting ATPase, cytoplasmic domain N"/>
    <property type="match status" value="1"/>
</dbReference>
<dbReference type="STRING" id="431595.K3WT61"/>
<dbReference type="SUPFAM" id="SSF56784">
    <property type="entry name" value="HAD-like"/>
    <property type="match status" value="1"/>
</dbReference>
<proteinExistence type="inferred from homology"/>
<dbReference type="InterPro" id="IPR018303">
    <property type="entry name" value="ATPase_P-typ_P_site"/>
</dbReference>
<dbReference type="InterPro" id="IPR008250">
    <property type="entry name" value="ATPase_P-typ_transduc_dom_A_sf"/>
</dbReference>
<dbReference type="InterPro" id="IPR032630">
    <property type="entry name" value="P_typ_ATPase_c"/>
</dbReference>
<feature type="region of interest" description="Disordered" evidence="16">
    <location>
        <begin position="1"/>
        <end position="36"/>
    </location>
</feature>
<dbReference type="SUPFAM" id="SSF81660">
    <property type="entry name" value="Metal cation-transporting ATPase, ATP-binding domain N"/>
    <property type="match status" value="1"/>
</dbReference>
<feature type="transmembrane region" description="Helical" evidence="15">
    <location>
        <begin position="1124"/>
        <end position="1142"/>
    </location>
</feature>
<dbReference type="VEuPathDB" id="FungiDB:PYU1_G008139"/>
<dbReference type="Proteomes" id="UP000019132">
    <property type="component" value="Unassembled WGS sequence"/>
</dbReference>
<evidence type="ECO:0000256" key="14">
    <source>
        <dbReference type="PIRSR" id="PIRSR606539-3"/>
    </source>
</evidence>
<dbReference type="InParanoid" id="K3WT61"/>
<dbReference type="PANTHER" id="PTHR24092:SF150">
    <property type="entry name" value="PHOSPHOLIPID-TRANSPORTING ATPASE"/>
    <property type="match status" value="1"/>
</dbReference>
<feature type="binding site" evidence="13">
    <location>
        <position position="921"/>
    </location>
    <ligand>
        <name>ATP</name>
        <dbReference type="ChEBI" id="CHEBI:30616"/>
    </ligand>
</feature>
<dbReference type="InterPro" id="IPR044492">
    <property type="entry name" value="P_typ_ATPase_HD_dom"/>
</dbReference>
<keyword evidence="5 13" id="KW-0547">Nucleotide-binding</keyword>
<dbReference type="Pfam" id="PF13246">
    <property type="entry name" value="Cation_ATPase"/>
    <property type="match status" value="1"/>
</dbReference>
<dbReference type="InterPro" id="IPR023299">
    <property type="entry name" value="ATPase_P-typ_cyto_dom_N"/>
</dbReference>
<evidence type="ECO:0000256" key="10">
    <source>
        <dbReference type="ARBA" id="ARBA00023136"/>
    </source>
</evidence>
<evidence type="ECO:0000256" key="13">
    <source>
        <dbReference type="PIRSR" id="PIRSR606539-2"/>
    </source>
</evidence>
<feature type="binding site" evidence="13">
    <location>
        <position position="804"/>
    </location>
    <ligand>
        <name>ATP</name>
        <dbReference type="ChEBI" id="CHEBI:30616"/>
    </ligand>
</feature>
<feature type="binding site" evidence="14">
    <location>
        <position position="955"/>
    </location>
    <ligand>
        <name>Mg(2+)</name>
        <dbReference type="ChEBI" id="CHEBI:18420"/>
    </ligand>
</feature>
<evidence type="ECO:0000256" key="4">
    <source>
        <dbReference type="ARBA" id="ARBA00022723"/>
    </source>
</evidence>
<dbReference type="PROSITE" id="PS00154">
    <property type="entry name" value="ATPASE_E1_E2"/>
    <property type="match status" value="1"/>
</dbReference>
<feature type="transmembrane region" description="Helical" evidence="15">
    <location>
        <begin position="1040"/>
        <end position="1060"/>
    </location>
</feature>
<evidence type="ECO:0000256" key="11">
    <source>
        <dbReference type="ARBA" id="ARBA00034036"/>
    </source>
</evidence>
<keyword evidence="20" id="KW-1185">Reference proteome</keyword>
<protein>
    <recommendedName>
        <fullName evidence="15">Phospholipid-transporting ATPase</fullName>
        <ecNumber evidence="15">7.6.2.1</ecNumber>
    </recommendedName>
</protein>
<feature type="binding site" evidence="13">
    <location>
        <position position="955"/>
    </location>
    <ligand>
        <name>ATP</name>
        <dbReference type="ChEBI" id="CHEBI:30616"/>
    </ligand>
</feature>
<reference evidence="20" key="1">
    <citation type="journal article" date="2010" name="Genome Biol.">
        <title>Genome sequence of the necrotrophic plant pathogen Pythium ultimum reveals original pathogenicity mechanisms and effector repertoire.</title>
        <authorList>
            <person name="Levesque C.A."/>
            <person name="Brouwer H."/>
            <person name="Cano L."/>
            <person name="Hamilton J.P."/>
            <person name="Holt C."/>
            <person name="Huitema E."/>
            <person name="Raffaele S."/>
            <person name="Robideau G.P."/>
            <person name="Thines M."/>
            <person name="Win J."/>
            <person name="Zerillo M.M."/>
            <person name="Beakes G.W."/>
            <person name="Boore J.L."/>
            <person name="Busam D."/>
            <person name="Dumas B."/>
            <person name="Ferriera S."/>
            <person name="Fuerstenberg S.I."/>
            <person name="Gachon C.M."/>
            <person name="Gaulin E."/>
            <person name="Govers F."/>
            <person name="Grenville-Briggs L."/>
            <person name="Horner N."/>
            <person name="Hostetler J."/>
            <person name="Jiang R.H."/>
            <person name="Johnson J."/>
            <person name="Krajaejun T."/>
            <person name="Lin H."/>
            <person name="Meijer H.J."/>
            <person name="Moore B."/>
            <person name="Morris P."/>
            <person name="Phuntmart V."/>
            <person name="Puiu D."/>
            <person name="Shetty J."/>
            <person name="Stajich J.E."/>
            <person name="Tripathy S."/>
            <person name="Wawra S."/>
            <person name="van West P."/>
            <person name="Whitty B.R."/>
            <person name="Coutinho P.M."/>
            <person name="Henrissat B."/>
            <person name="Martin F."/>
            <person name="Thomas P.D."/>
            <person name="Tyler B.M."/>
            <person name="De Vries R.P."/>
            <person name="Kamoun S."/>
            <person name="Yandell M."/>
            <person name="Tisserat N."/>
            <person name="Buell C.R."/>
        </authorList>
    </citation>
    <scope>NUCLEOTIDE SEQUENCE</scope>
    <source>
        <strain evidence="20">DAOM:BR144</strain>
    </source>
</reference>
<dbReference type="InterPro" id="IPR001757">
    <property type="entry name" value="P_typ_ATPase"/>
</dbReference>
<dbReference type="InterPro" id="IPR032631">
    <property type="entry name" value="P-type_ATPase_N"/>
</dbReference>
<feature type="binding site" evidence="13">
    <location>
        <position position="954"/>
    </location>
    <ligand>
        <name>ATP</name>
        <dbReference type="ChEBI" id="CHEBI:30616"/>
    </ligand>
</feature>
<dbReference type="EMBL" id="GL376619">
    <property type="status" value="NOT_ANNOTATED_CDS"/>
    <property type="molecule type" value="Genomic_DNA"/>
</dbReference>
<evidence type="ECO:0000313" key="20">
    <source>
        <dbReference type="Proteomes" id="UP000019132"/>
    </source>
</evidence>
<dbReference type="GO" id="GO:0005886">
    <property type="term" value="C:plasma membrane"/>
    <property type="evidence" value="ECO:0007669"/>
    <property type="project" value="TreeGrafter"/>
</dbReference>
<keyword evidence="8 15" id="KW-1278">Translocase</keyword>
<comment type="similarity">
    <text evidence="2 15">Belongs to the cation transport ATPase (P-type) (TC 3.A.3) family. Type IV subfamily.</text>
</comment>
<feature type="domain" description="P-type ATPase N-terminal" evidence="17">
    <location>
        <begin position="66"/>
        <end position="132"/>
    </location>
</feature>